<name>A0ABT2C4Y9_9BURK</name>
<proteinExistence type="predicted"/>
<keyword evidence="2" id="KW-1185">Reference proteome</keyword>
<dbReference type="RefSeq" id="WP_259451421.1">
    <property type="nucleotide sequence ID" value="NZ_CP119520.1"/>
</dbReference>
<sequence length="93" mass="10380">MKYYLYCSAGNTEGLDEYIAFFAIAEDGYCSRYLEIRSVGHALKYTEDKPADEFGALPDGPWDALEAAKPKYGTLNEISHRLFDSAWDGIQAG</sequence>
<evidence type="ECO:0000313" key="1">
    <source>
        <dbReference type="EMBL" id="MCS0632391.1"/>
    </source>
</evidence>
<comment type="caution">
    <text evidence="1">The sequence shown here is derived from an EMBL/GenBank/DDBJ whole genome shotgun (WGS) entry which is preliminary data.</text>
</comment>
<dbReference type="EMBL" id="JANUHC010000009">
    <property type="protein sequence ID" value="MCS0632391.1"/>
    <property type="molecule type" value="Genomic_DNA"/>
</dbReference>
<gene>
    <name evidence="1" type="ORF">NX786_23960</name>
</gene>
<evidence type="ECO:0000313" key="2">
    <source>
        <dbReference type="Proteomes" id="UP001165263"/>
    </source>
</evidence>
<dbReference type="Proteomes" id="UP001165263">
    <property type="component" value="Unassembled WGS sequence"/>
</dbReference>
<organism evidence="1 2">
    <name type="scientific">Telluria mixta</name>
    <dbReference type="NCBI Taxonomy" id="34071"/>
    <lineage>
        <taxon>Bacteria</taxon>
        <taxon>Pseudomonadati</taxon>
        <taxon>Pseudomonadota</taxon>
        <taxon>Betaproteobacteria</taxon>
        <taxon>Burkholderiales</taxon>
        <taxon>Oxalobacteraceae</taxon>
        <taxon>Telluria group</taxon>
        <taxon>Telluria</taxon>
    </lineage>
</organism>
<accession>A0ABT2C4Y9</accession>
<protein>
    <submittedName>
        <fullName evidence="1">Uncharacterized protein</fullName>
    </submittedName>
</protein>
<reference evidence="1" key="1">
    <citation type="submission" date="2022-08" db="EMBL/GenBank/DDBJ databases">
        <title>Reclassification of Massilia species as members of the genera Telluria, Duganella, Pseudoduganella, Mokoshia gen. nov. and Zemynaea gen. nov. using orthogonal and non-orthogonal genome-based approaches.</title>
        <authorList>
            <person name="Bowman J.P."/>
        </authorList>
    </citation>
    <scope>NUCLEOTIDE SEQUENCE</scope>
    <source>
        <strain evidence="1">LMG 11547</strain>
    </source>
</reference>